<comment type="caution">
    <text evidence="1">The sequence shown here is derived from an EMBL/GenBank/DDBJ whole genome shotgun (WGS) entry which is preliminary data.</text>
</comment>
<evidence type="ECO:0000313" key="1">
    <source>
        <dbReference type="EMBL" id="TZF92223.1"/>
    </source>
</evidence>
<accession>A0A5D8ZDR1</accession>
<sequence>MKKIVYLSVLLCGMYVSGQKSYQQYKQEREYSQRYANEQKQQFYKDVELSISKYNTLVNQYVALVKKHKSRNYVYNNFPKISKPMFDIQYRIQANWNYITYDQSKRFDEIRHKYLVILDEYGD</sequence>
<evidence type="ECO:0000313" key="2">
    <source>
        <dbReference type="Proteomes" id="UP000323884"/>
    </source>
</evidence>
<organism evidence="1 2">
    <name type="scientific">Chryseobacterium panacisoli</name>
    <dbReference type="NCBI Taxonomy" id="1807141"/>
    <lineage>
        <taxon>Bacteria</taxon>
        <taxon>Pseudomonadati</taxon>
        <taxon>Bacteroidota</taxon>
        <taxon>Flavobacteriia</taxon>
        <taxon>Flavobacteriales</taxon>
        <taxon>Weeksellaceae</taxon>
        <taxon>Chryseobacterium group</taxon>
        <taxon>Chryseobacterium</taxon>
    </lineage>
</organism>
<protein>
    <submittedName>
        <fullName evidence="1">Uncharacterized protein</fullName>
    </submittedName>
</protein>
<dbReference type="Proteomes" id="UP000323884">
    <property type="component" value="Unassembled WGS sequence"/>
</dbReference>
<reference evidence="1 2" key="1">
    <citation type="submission" date="2019-08" db="EMBL/GenBank/DDBJ databases">
        <title>Draft genome sequence of Chryseobacterium sp. Gsoil 183.</title>
        <authorList>
            <person name="Im W.-T."/>
        </authorList>
    </citation>
    <scope>NUCLEOTIDE SEQUENCE [LARGE SCALE GENOMIC DNA]</scope>
    <source>
        <strain evidence="1 2">Gsoil 183</strain>
    </source>
</reference>
<name>A0A5D8ZDR1_9FLAO</name>
<dbReference type="EMBL" id="VTRU01000011">
    <property type="protein sequence ID" value="TZF92223.1"/>
    <property type="molecule type" value="Genomic_DNA"/>
</dbReference>
<keyword evidence="2" id="KW-1185">Reference proteome</keyword>
<dbReference type="RefSeq" id="WP_149389408.1">
    <property type="nucleotide sequence ID" value="NZ_VTRU01000011.1"/>
</dbReference>
<proteinExistence type="predicted"/>
<gene>
    <name evidence="1" type="ORF">FW781_22150</name>
</gene>
<dbReference type="AlphaFoldDB" id="A0A5D8ZDR1"/>
<dbReference type="OrthoDB" id="1257691at2"/>